<name>A0A2A2JQG3_9BILA</name>
<dbReference type="InterPro" id="IPR038479">
    <property type="entry name" value="Transthyretin-like_sf"/>
</dbReference>
<evidence type="ECO:0000256" key="2">
    <source>
        <dbReference type="ARBA" id="ARBA00010112"/>
    </source>
</evidence>
<feature type="chain" id="PRO_5012516738" description="Transthyretin-like family protein" evidence="5">
    <location>
        <begin position="17"/>
        <end position="141"/>
    </location>
</feature>
<keyword evidence="4 5" id="KW-0732">Signal</keyword>
<comment type="subcellular location">
    <subcellularLocation>
        <location evidence="1">Secreted</location>
    </subcellularLocation>
</comment>
<feature type="signal peptide" evidence="5">
    <location>
        <begin position="1"/>
        <end position="16"/>
    </location>
</feature>
<keyword evidence="7" id="KW-1185">Reference proteome</keyword>
<comment type="caution">
    <text evidence="6">The sequence shown here is derived from an EMBL/GenBank/DDBJ whole genome shotgun (WGS) entry which is preliminary data.</text>
</comment>
<accession>A0A2A2JQG3</accession>
<evidence type="ECO:0000256" key="1">
    <source>
        <dbReference type="ARBA" id="ARBA00004613"/>
    </source>
</evidence>
<evidence type="ECO:0008006" key="8">
    <source>
        <dbReference type="Google" id="ProtNLM"/>
    </source>
</evidence>
<dbReference type="InterPro" id="IPR001534">
    <property type="entry name" value="Transthyretin-like"/>
</dbReference>
<keyword evidence="3" id="KW-0964">Secreted</keyword>
<dbReference type="GO" id="GO:0009986">
    <property type="term" value="C:cell surface"/>
    <property type="evidence" value="ECO:0007669"/>
    <property type="project" value="InterPro"/>
</dbReference>
<dbReference type="Pfam" id="PF01060">
    <property type="entry name" value="TTR-52"/>
    <property type="match status" value="1"/>
</dbReference>
<dbReference type="PANTHER" id="PTHR21700">
    <property type="entry name" value="TRANSTHYRETIN-LIKE FAMILY PROTEIN-RELATED"/>
    <property type="match status" value="1"/>
</dbReference>
<dbReference type="GO" id="GO:0005576">
    <property type="term" value="C:extracellular region"/>
    <property type="evidence" value="ECO:0007669"/>
    <property type="project" value="UniProtKB-SubCell"/>
</dbReference>
<dbReference type="AlphaFoldDB" id="A0A2A2JQG3"/>
<organism evidence="6 7">
    <name type="scientific">Diploscapter pachys</name>
    <dbReference type="NCBI Taxonomy" id="2018661"/>
    <lineage>
        <taxon>Eukaryota</taxon>
        <taxon>Metazoa</taxon>
        <taxon>Ecdysozoa</taxon>
        <taxon>Nematoda</taxon>
        <taxon>Chromadorea</taxon>
        <taxon>Rhabditida</taxon>
        <taxon>Rhabditina</taxon>
        <taxon>Rhabditomorpha</taxon>
        <taxon>Rhabditoidea</taxon>
        <taxon>Rhabditidae</taxon>
        <taxon>Diploscapter</taxon>
    </lineage>
</organism>
<evidence type="ECO:0000313" key="7">
    <source>
        <dbReference type="Proteomes" id="UP000218231"/>
    </source>
</evidence>
<proteinExistence type="inferred from homology"/>
<dbReference type="Gene3D" id="2.60.40.3330">
    <property type="match status" value="1"/>
</dbReference>
<dbReference type="EMBL" id="LIAE01010290">
    <property type="protein sequence ID" value="PAV63964.1"/>
    <property type="molecule type" value="Genomic_DNA"/>
</dbReference>
<comment type="similarity">
    <text evidence="2">Belongs to the nematode transthyretin-like family.</text>
</comment>
<protein>
    <recommendedName>
        <fullName evidence="8">Transthyretin-like family protein</fullName>
    </recommendedName>
</protein>
<evidence type="ECO:0000313" key="6">
    <source>
        <dbReference type="EMBL" id="PAV63964.1"/>
    </source>
</evidence>
<reference evidence="6 7" key="1">
    <citation type="journal article" date="2017" name="Curr. Biol.">
        <title>Genome architecture and evolution of a unichromosomal asexual nematode.</title>
        <authorList>
            <person name="Fradin H."/>
            <person name="Zegar C."/>
            <person name="Gutwein M."/>
            <person name="Lucas J."/>
            <person name="Kovtun M."/>
            <person name="Corcoran D."/>
            <person name="Baugh L.R."/>
            <person name="Kiontke K."/>
            <person name="Gunsalus K."/>
            <person name="Fitch D.H."/>
            <person name="Piano F."/>
        </authorList>
    </citation>
    <scope>NUCLEOTIDE SEQUENCE [LARGE SCALE GENOMIC DNA]</scope>
    <source>
        <strain evidence="6">PF1309</strain>
    </source>
</reference>
<dbReference type="OrthoDB" id="5912452at2759"/>
<evidence type="ECO:0000256" key="3">
    <source>
        <dbReference type="ARBA" id="ARBA00022525"/>
    </source>
</evidence>
<dbReference type="PANTHER" id="PTHR21700:SF125">
    <property type="entry name" value="TRANSTHYRETIN-RELATED FAMILY DOMAIN-RELATED"/>
    <property type="match status" value="1"/>
</dbReference>
<evidence type="ECO:0000256" key="5">
    <source>
        <dbReference type="SAM" id="SignalP"/>
    </source>
</evidence>
<gene>
    <name evidence="6" type="ORF">WR25_18793</name>
</gene>
<sequence length="141" mass="15325">MLRYLAFFSLIGAATSLLFGLIGSEQSVRVTGKLQCNGAPASHVRVKLYEKETTLDTLLSEGTTDADGTFTLQGAKTEVTTIDPKVNVYHKCNYNGICYRKFSLTVPDNFITDGATPNKTFDIGVINLANRFSGDSTDCLN</sequence>
<dbReference type="Proteomes" id="UP000218231">
    <property type="component" value="Unassembled WGS sequence"/>
</dbReference>
<evidence type="ECO:0000256" key="4">
    <source>
        <dbReference type="ARBA" id="ARBA00022729"/>
    </source>
</evidence>